<keyword evidence="2" id="KW-1064">Adaptive immunity</keyword>
<dbReference type="Pfam" id="PF07686">
    <property type="entry name" value="V-set"/>
    <property type="match status" value="1"/>
</dbReference>
<evidence type="ECO:0000256" key="2">
    <source>
        <dbReference type="ARBA" id="ARBA00023130"/>
    </source>
</evidence>
<organism evidence="6 7">
    <name type="scientific">Neotoma lepida</name>
    <name type="common">Desert woodrat</name>
    <dbReference type="NCBI Taxonomy" id="56216"/>
    <lineage>
        <taxon>Eukaryota</taxon>
        <taxon>Metazoa</taxon>
        <taxon>Chordata</taxon>
        <taxon>Craniata</taxon>
        <taxon>Vertebrata</taxon>
        <taxon>Euteleostomi</taxon>
        <taxon>Mammalia</taxon>
        <taxon>Eutheria</taxon>
        <taxon>Euarchontoglires</taxon>
        <taxon>Glires</taxon>
        <taxon>Rodentia</taxon>
        <taxon>Myomorpha</taxon>
        <taxon>Muroidea</taxon>
        <taxon>Cricetidae</taxon>
        <taxon>Neotominae</taxon>
        <taxon>Neotoma</taxon>
    </lineage>
</organism>
<dbReference type="EMBL" id="LZPO01063569">
    <property type="protein sequence ID" value="OBS71216.1"/>
    <property type="molecule type" value="Genomic_DNA"/>
</dbReference>
<dbReference type="GO" id="GO:0005886">
    <property type="term" value="C:plasma membrane"/>
    <property type="evidence" value="ECO:0007669"/>
    <property type="project" value="UniProtKB-ARBA"/>
</dbReference>
<keyword evidence="7" id="KW-1185">Reference proteome</keyword>
<dbReference type="AlphaFoldDB" id="A0A1A6GYI2"/>
<gene>
    <name evidence="6" type="ORF">A6R68_00243</name>
</gene>
<dbReference type="SUPFAM" id="SSF48726">
    <property type="entry name" value="Immunoglobulin"/>
    <property type="match status" value="1"/>
</dbReference>
<evidence type="ECO:0000256" key="4">
    <source>
        <dbReference type="ARBA" id="ARBA00043265"/>
    </source>
</evidence>
<dbReference type="STRING" id="56216.A0A1A6GYI2"/>
<dbReference type="PANTHER" id="PTHR23267">
    <property type="entry name" value="IMMUNOGLOBULIN LIGHT CHAIN"/>
    <property type="match status" value="1"/>
</dbReference>
<protein>
    <recommendedName>
        <fullName evidence="5">Immunoglobulin V-set domain-containing protein</fullName>
    </recommendedName>
</protein>
<dbReference type="InterPro" id="IPR013783">
    <property type="entry name" value="Ig-like_fold"/>
</dbReference>
<dbReference type="Gene3D" id="2.60.40.10">
    <property type="entry name" value="Immunoglobulins"/>
    <property type="match status" value="1"/>
</dbReference>
<sequence>MDMSLCLIPGAADALAPKCDIQVTESPLSLSASLGDRTTITCRANKAISNFMAWYQQKPGEAPKLLIYYACTLQSGVPTRFSGHGSGTNYSFTIVTLSLKMLQLITVSKVIGCTTVIQ</sequence>
<dbReference type="InterPro" id="IPR013106">
    <property type="entry name" value="Ig_V-set"/>
</dbReference>
<evidence type="ECO:0000313" key="6">
    <source>
        <dbReference type="EMBL" id="OBS71216.1"/>
    </source>
</evidence>
<dbReference type="FunFam" id="2.60.40.10:FF:000212">
    <property type="entry name" value="Immunoglobulin kappa chain variable 12-38"/>
    <property type="match status" value="1"/>
</dbReference>
<dbReference type="GO" id="GO:0002250">
    <property type="term" value="P:adaptive immune response"/>
    <property type="evidence" value="ECO:0007669"/>
    <property type="project" value="UniProtKB-KW"/>
</dbReference>
<evidence type="ECO:0000313" key="7">
    <source>
        <dbReference type="Proteomes" id="UP000092124"/>
    </source>
</evidence>
<evidence type="ECO:0000256" key="3">
    <source>
        <dbReference type="ARBA" id="ARBA00023157"/>
    </source>
</evidence>
<comment type="caution">
    <text evidence="6">The sequence shown here is derived from an EMBL/GenBank/DDBJ whole genome shotgun (WGS) entry which is preliminary data.</text>
</comment>
<name>A0A1A6GYI2_NEOLE</name>
<reference evidence="6 7" key="1">
    <citation type="submission" date="2016-06" db="EMBL/GenBank/DDBJ databases">
        <title>The Draft Genome Sequence and Annotation of the Desert Woodrat Neotoma lepida.</title>
        <authorList>
            <person name="Campbell M."/>
            <person name="Oakeson K.F."/>
            <person name="Yandell M."/>
            <person name="Halpert J.R."/>
            <person name="Dearing D."/>
        </authorList>
    </citation>
    <scope>NUCLEOTIDE SEQUENCE [LARGE SCALE GENOMIC DNA]</scope>
    <source>
        <strain evidence="6">417</strain>
        <tissue evidence="6">Liver</tissue>
    </source>
</reference>
<dbReference type="InterPro" id="IPR050150">
    <property type="entry name" value="IgV_Light_Chain"/>
</dbReference>
<accession>A0A1A6GYI2</accession>
<proteinExistence type="predicted"/>
<dbReference type="Proteomes" id="UP000092124">
    <property type="component" value="Unassembled WGS sequence"/>
</dbReference>
<keyword evidence="4" id="KW-1280">Immunoglobulin</keyword>
<dbReference type="OrthoDB" id="9684711at2759"/>
<dbReference type="InterPro" id="IPR036179">
    <property type="entry name" value="Ig-like_dom_sf"/>
</dbReference>
<keyword evidence="1" id="KW-0391">Immunity</keyword>
<dbReference type="GO" id="GO:0019814">
    <property type="term" value="C:immunoglobulin complex"/>
    <property type="evidence" value="ECO:0007669"/>
    <property type="project" value="UniProtKB-KW"/>
</dbReference>
<feature type="domain" description="Immunoglobulin V-set" evidence="5">
    <location>
        <begin position="26"/>
        <end position="96"/>
    </location>
</feature>
<evidence type="ECO:0000259" key="5">
    <source>
        <dbReference type="Pfam" id="PF07686"/>
    </source>
</evidence>
<evidence type="ECO:0000256" key="1">
    <source>
        <dbReference type="ARBA" id="ARBA00022859"/>
    </source>
</evidence>
<dbReference type="GO" id="GO:0005576">
    <property type="term" value="C:extracellular region"/>
    <property type="evidence" value="ECO:0007669"/>
    <property type="project" value="UniProtKB-ARBA"/>
</dbReference>
<feature type="non-terminal residue" evidence="6">
    <location>
        <position position="118"/>
    </location>
</feature>
<keyword evidence="3" id="KW-1015">Disulfide bond</keyword>